<gene>
    <name evidence="1" type="ORF">BQ8482_90345</name>
</gene>
<accession>A0A2P9AXS3</accession>
<dbReference type="EMBL" id="FUIG01000103">
    <property type="protein sequence ID" value="SJM35970.1"/>
    <property type="molecule type" value="Genomic_DNA"/>
</dbReference>
<dbReference type="Proteomes" id="UP000245698">
    <property type="component" value="Unassembled WGS sequence"/>
</dbReference>
<proteinExistence type="predicted"/>
<name>A0A2P9AXS3_9HYPH</name>
<evidence type="ECO:0000313" key="2">
    <source>
        <dbReference type="Proteomes" id="UP000245698"/>
    </source>
</evidence>
<organism evidence="1 2">
    <name type="scientific">Mesorhizobium delmotii</name>
    <dbReference type="NCBI Taxonomy" id="1631247"/>
    <lineage>
        <taxon>Bacteria</taxon>
        <taxon>Pseudomonadati</taxon>
        <taxon>Pseudomonadota</taxon>
        <taxon>Alphaproteobacteria</taxon>
        <taxon>Hyphomicrobiales</taxon>
        <taxon>Phyllobacteriaceae</taxon>
        <taxon>Mesorhizobium</taxon>
    </lineage>
</organism>
<protein>
    <submittedName>
        <fullName evidence="1">Uncharacterized protein</fullName>
    </submittedName>
</protein>
<dbReference type="AlphaFoldDB" id="A0A2P9AXS3"/>
<evidence type="ECO:0000313" key="1">
    <source>
        <dbReference type="EMBL" id="SJM35970.1"/>
    </source>
</evidence>
<reference evidence="2" key="1">
    <citation type="submission" date="2016-12" db="EMBL/GenBank/DDBJ databases">
        <authorList>
            <person name="Brunel B."/>
        </authorList>
    </citation>
    <scope>NUCLEOTIDE SEQUENCE [LARGE SCALE GENOMIC DNA]</scope>
</reference>
<keyword evidence="2" id="KW-1185">Reference proteome</keyword>
<sequence>MIKQEHSAWFYCNESGFGLMKFHVGSAAFIARPIGRVAL</sequence>